<dbReference type="PRINTS" id="PR00111">
    <property type="entry name" value="ABHYDROLASE"/>
</dbReference>
<dbReference type="InterPro" id="IPR050471">
    <property type="entry name" value="AB_hydrolase"/>
</dbReference>
<name>A0ABU4VEL1_9ACTN</name>
<protein>
    <submittedName>
        <fullName evidence="2">Alpha/beta hydrolase</fullName>
    </submittedName>
</protein>
<sequence length="267" mass="28596">MPLNVLVDGADGPRAPVLLLHGLTATHRYVVMGSRKLERLGHPVIAYDARGHGASDPPADPDAYEYADLAADAQRVLDEQGVERAVLVGASMGAHTAVRVALEAPERVVGLVLVTPAFLPGREQHPAALERWDRLAAGLRDGGVDGFLSAYRFDDVPEAWRDTVRTVTRQRLSQHEHPEAVADALRVVPRSAALEELAELEAISVPTTVVGSRDEADPTHRLATAERYAATIPGASLVVEEEGESPIAWRGARLSTVVAETAERAQG</sequence>
<comment type="caution">
    <text evidence="2">The sequence shown here is derived from an EMBL/GenBank/DDBJ whole genome shotgun (WGS) entry which is preliminary data.</text>
</comment>
<reference evidence="2 3" key="1">
    <citation type="submission" date="2023-11" db="EMBL/GenBank/DDBJ databases">
        <authorList>
            <person name="Xu M."/>
            <person name="Jiang T."/>
        </authorList>
    </citation>
    <scope>NUCLEOTIDE SEQUENCE [LARGE SCALE GENOMIC DNA]</scope>
    <source>
        <strain evidence="2 3">SD</strain>
    </source>
</reference>
<evidence type="ECO:0000313" key="2">
    <source>
        <dbReference type="EMBL" id="MDX8150233.1"/>
    </source>
</evidence>
<dbReference type="Gene3D" id="3.40.50.1820">
    <property type="entry name" value="alpha/beta hydrolase"/>
    <property type="match status" value="1"/>
</dbReference>
<evidence type="ECO:0000259" key="1">
    <source>
        <dbReference type="Pfam" id="PF00561"/>
    </source>
</evidence>
<dbReference type="InterPro" id="IPR029058">
    <property type="entry name" value="AB_hydrolase_fold"/>
</dbReference>
<accession>A0ABU4VEL1</accession>
<dbReference type="EMBL" id="JAXAVX010000001">
    <property type="protein sequence ID" value="MDX8150233.1"/>
    <property type="molecule type" value="Genomic_DNA"/>
</dbReference>
<proteinExistence type="predicted"/>
<gene>
    <name evidence="2" type="ORF">SK069_01380</name>
</gene>
<dbReference type="GO" id="GO:0016787">
    <property type="term" value="F:hydrolase activity"/>
    <property type="evidence" value="ECO:0007669"/>
    <property type="project" value="UniProtKB-KW"/>
</dbReference>
<organism evidence="2 3">
    <name type="scientific">Patulibacter brassicae</name>
    <dbReference type="NCBI Taxonomy" id="1705717"/>
    <lineage>
        <taxon>Bacteria</taxon>
        <taxon>Bacillati</taxon>
        <taxon>Actinomycetota</taxon>
        <taxon>Thermoleophilia</taxon>
        <taxon>Solirubrobacterales</taxon>
        <taxon>Patulibacteraceae</taxon>
        <taxon>Patulibacter</taxon>
    </lineage>
</organism>
<dbReference type="Pfam" id="PF00561">
    <property type="entry name" value="Abhydrolase_1"/>
    <property type="match status" value="1"/>
</dbReference>
<dbReference type="Proteomes" id="UP001277761">
    <property type="component" value="Unassembled WGS sequence"/>
</dbReference>
<dbReference type="SUPFAM" id="SSF53474">
    <property type="entry name" value="alpha/beta-Hydrolases"/>
    <property type="match status" value="1"/>
</dbReference>
<dbReference type="PANTHER" id="PTHR43433">
    <property type="entry name" value="HYDROLASE, ALPHA/BETA FOLD FAMILY PROTEIN"/>
    <property type="match status" value="1"/>
</dbReference>
<keyword evidence="3" id="KW-1185">Reference proteome</keyword>
<keyword evidence="2" id="KW-0378">Hydrolase</keyword>
<dbReference type="PANTHER" id="PTHR43433:SF5">
    <property type="entry name" value="AB HYDROLASE-1 DOMAIN-CONTAINING PROTEIN"/>
    <property type="match status" value="1"/>
</dbReference>
<feature type="domain" description="AB hydrolase-1" evidence="1">
    <location>
        <begin position="16"/>
        <end position="150"/>
    </location>
</feature>
<dbReference type="RefSeq" id="WP_319952384.1">
    <property type="nucleotide sequence ID" value="NZ_JAXAVX010000001.1"/>
</dbReference>
<dbReference type="InterPro" id="IPR000073">
    <property type="entry name" value="AB_hydrolase_1"/>
</dbReference>
<evidence type="ECO:0000313" key="3">
    <source>
        <dbReference type="Proteomes" id="UP001277761"/>
    </source>
</evidence>